<dbReference type="Pfam" id="PF00528">
    <property type="entry name" value="BPD_transp_1"/>
    <property type="match status" value="1"/>
</dbReference>
<keyword evidence="6 7" id="KW-0472">Membrane</keyword>
<gene>
    <name evidence="10" type="ORF">J2S35_000440</name>
</gene>
<dbReference type="Pfam" id="PF12911">
    <property type="entry name" value="OppC_N"/>
    <property type="match status" value="1"/>
</dbReference>
<feature type="region of interest" description="Disordered" evidence="8">
    <location>
        <begin position="1"/>
        <end position="30"/>
    </location>
</feature>
<dbReference type="AlphaFoldDB" id="A0AAE3YG13"/>
<dbReference type="SUPFAM" id="SSF161098">
    <property type="entry name" value="MetI-like"/>
    <property type="match status" value="1"/>
</dbReference>
<keyword evidence="3" id="KW-1003">Cell membrane</keyword>
<comment type="caution">
    <text evidence="10">The sequence shown here is derived from an EMBL/GenBank/DDBJ whole genome shotgun (WGS) entry which is preliminary data.</text>
</comment>
<comment type="subcellular location">
    <subcellularLocation>
        <location evidence="1 7">Cell membrane</location>
        <topology evidence="1 7">Multi-pass membrane protein</topology>
    </subcellularLocation>
</comment>
<feature type="transmembrane region" description="Helical" evidence="7">
    <location>
        <begin position="263"/>
        <end position="281"/>
    </location>
</feature>
<evidence type="ECO:0000256" key="3">
    <source>
        <dbReference type="ARBA" id="ARBA00022475"/>
    </source>
</evidence>
<dbReference type="InterPro" id="IPR025966">
    <property type="entry name" value="OppC_N"/>
</dbReference>
<evidence type="ECO:0000256" key="6">
    <source>
        <dbReference type="ARBA" id="ARBA00023136"/>
    </source>
</evidence>
<evidence type="ECO:0000313" key="10">
    <source>
        <dbReference type="EMBL" id="MDR6891500.1"/>
    </source>
</evidence>
<dbReference type="Proteomes" id="UP001247307">
    <property type="component" value="Unassembled WGS sequence"/>
</dbReference>
<evidence type="ECO:0000259" key="9">
    <source>
        <dbReference type="PROSITE" id="PS50928"/>
    </source>
</evidence>
<dbReference type="InterPro" id="IPR050366">
    <property type="entry name" value="BP-dependent_transpt_permease"/>
</dbReference>
<dbReference type="Gene3D" id="1.10.3720.10">
    <property type="entry name" value="MetI-like"/>
    <property type="match status" value="1"/>
</dbReference>
<name>A0AAE3YG13_9MICC</name>
<sequence>MNAHPENSAGSHAVTPPRAAASNPAIKPPVEPKRSAYAIEHVVANPDETPVTATDSRVDGEKPVSLWAGAWRQLRRKPTFIIAALLILLAVLVAAFPQLFWTEDPSKAQCLLENSNGKSAPGHPLGYTFQGCDVYSRVIAGTRASLIVGLFSTLGVVVLGGAIGALAGYFGGWLDFILSRLGDIFFALPLILGAIVMFQLPMFRDGRNAWTIVLILVVLGWPSVARIMRGAVVEVRGSDYVTSARSLGVSPLGILYKHVLPNALAPVIVIATISLGTFIVAESTLSYLGIGLPPTTASWGNDISDGRNSFRSNPWPVFWPGLALSLTVLSFIMLGDALRDALDPKSRKK</sequence>
<dbReference type="PANTHER" id="PTHR43386">
    <property type="entry name" value="OLIGOPEPTIDE TRANSPORT SYSTEM PERMEASE PROTEIN APPC"/>
    <property type="match status" value="1"/>
</dbReference>
<protein>
    <submittedName>
        <fullName evidence="10">Oligopeptide transport system permease protein</fullName>
    </submittedName>
</protein>
<feature type="transmembrane region" description="Helical" evidence="7">
    <location>
        <begin position="146"/>
        <end position="172"/>
    </location>
</feature>
<proteinExistence type="inferred from homology"/>
<organism evidence="10 11">
    <name type="scientific">Falsarthrobacter nasiphocae</name>
    <dbReference type="NCBI Taxonomy" id="189863"/>
    <lineage>
        <taxon>Bacteria</taxon>
        <taxon>Bacillati</taxon>
        <taxon>Actinomycetota</taxon>
        <taxon>Actinomycetes</taxon>
        <taxon>Micrococcales</taxon>
        <taxon>Micrococcaceae</taxon>
        <taxon>Falsarthrobacter</taxon>
    </lineage>
</organism>
<accession>A0AAE3YG13</accession>
<feature type="transmembrane region" description="Helical" evidence="7">
    <location>
        <begin position="184"/>
        <end position="203"/>
    </location>
</feature>
<evidence type="ECO:0000256" key="2">
    <source>
        <dbReference type="ARBA" id="ARBA00022448"/>
    </source>
</evidence>
<keyword evidence="2 7" id="KW-0813">Transport</keyword>
<evidence type="ECO:0000256" key="1">
    <source>
        <dbReference type="ARBA" id="ARBA00004651"/>
    </source>
</evidence>
<feature type="transmembrane region" description="Helical" evidence="7">
    <location>
        <begin position="80"/>
        <end position="101"/>
    </location>
</feature>
<keyword evidence="4 7" id="KW-0812">Transmembrane</keyword>
<dbReference type="PROSITE" id="PS50928">
    <property type="entry name" value="ABC_TM1"/>
    <property type="match status" value="1"/>
</dbReference>
<evidence type="ECO:0000256" key="8">
    <source>
        <dbReference type="SAM" id="MobiDB-lite"/>
    </source>
</evidence>
<evidence type="ECO:0000256" key="5">
    <source>
        <dbReference type="ARBA" id="ARBA00022989"/>
    </source>
</evidence>
<keyword evidence="11" id="KW-1185">Reference proteome</keyword>
<feature type="transmembrane region" description="Helical" evidence="7">
    <location>
        <begin position="209"/>
        <end position="228"/>
    </location>
</feature>
<comment type="similarity">
    <text evidence="7">Belongs to the binding-protein-dependent transport system permease family.</text>
</comment>
<dbReference type="EMBL" id="JAVDUI010000001">
    <property type="protein sequence ID" value="MDR6891500.1"/>
    <property type="molecule type" value="Genomic_DNA"/>
</dbReference>
<dbReference type="GO" id="GO:0055085">
    <property type="term" value="P:transmembrane transport"/>
    <property type="evidence" value="ECO:0007669"/>
    <property type="project" value="InterPro"/>
</dbReference>
<keyword evidence="5 7" id="KW-1133">Transmembrane helix</keyword>
<evidence type="ECO:0000256" key="7">
    <source>
        <dbReference type="RuleBase" id="RU363032"/>
    </source>
</evidence>
<dbReference type="InterPro" id="IPR000515">
    <property type="entry name" value="MetI-like"/>
</dbReference>
<dbReference type="InterPro" id="IPR035906">
    <property type="entry name" value="MetI-like_sf"/>
</dbReference>
<feature type="domain" description="ABC transmembrane type-1" evidence="9">
    <location>
        <begin position="142"/>
        <end position="335"/>
    </location>
</feature>
<dbReference type="GO" id="GO:0005886">
    <property type="term" value="C:plasma membrane"/>
    <property type="evidence" value="ECO:0007669"/>
    <property type="project" value="UniProtKB-SubCell"/>
</dbReference>
<dbReference type="PANTHER" id="PTHR43386:SF6">
    <property type="entry name" value="ABC TRANSPORTER PERMEASE PROTEIN"/>
    <property type="match status" value="1"/>
</dbReference>
<feature type="transmembrane region" description="Helical" evidence="7">
    <location>
        <begin position="317"/>
        <end position="338"/>
    </location>
</feature>
<dbReference type="CDD" id="cd06261">
    <property type="entry name" value="TM_PBP2"/>
    <property type="match status" value="1"/>
</dbReference>
<evidence type="ECO:0000313" key="11">
    <source>
        <dbReference type="Proteomes" id="UP001247307"/>
    </source>
</evidence>
<evidence type="ECO:0000256" key="4">
    <source>
        <dbReference type="ARBA" id="ARBA00022692"/>
    </source>
</evidence>
<reference evidence="10" key="1">
    <citation type="submission" date="2023-07" db="EMBL/GenBank/DDBJ databases">
        <title>Sequencing the genomes of 1000 actinobacteria strains.</title>
        <authorList>
            <person name="Klenk H.-P."/>
        </authorList>
    </citation>
    <scope>NUCLEOTIDE SEQUENCE</scope>
    <source>
        <strain evidence="10">DSM 13988</strain>
    </source>
</reference>